<evidence type="ECO:0000256" key="1">
    <source>
        <dbReference type="SAM" id="MobiDB-lite"/>
    </source>
</evidence>
<evidence type="ECO:0000256" key="2">
    <source>
        <dbReference type="SAM" id="Phobius"/>
    </source>
</evidence>
<comment type="caution">
    <text evidence="3">The sequence shown here is derived from an EMBL/GenBank/DDBJ whole genome shotgun (WGS) entry which is preliminary data.</text>
</comment>
<dbReference type="AlphaFoldDB" id="A0A9P4UUY0"/>
<gene>
    <name evidence="3" type="ORF">K431DRAFT_317569</name>
</gene>
<feature type="transmembrane region" description="Helical" evidence="2">
    <location>
        <begin position="144"/>
        <end position="168"/>
    </location>
</feature>
<feature type="transmembrane region" description="Helical" evidence="2">
    <location>
        <begin position="344"/>
        <end position="367"/>
    </location>
</feature>
<dbReference type="PANTHER" id="PTHR42024">
    <property type="entry name" value="AMINO ACID PERMEASE_ SLC12A DOMAIN-CONTAINING PROTEIN"/>
    <property type="match status" value="1"/>
</dbReference>
<dbReference type="Proteomes" id="UP000799441">
    <property type="component" value="Unassembled WGS sequence"/>
</dbReference>
<keyword evidence="2" id="KW-0812">Transmembrane</keyword>
<dbReference type="EMBL" id="MU003767">
    <property type="protein sequence ID" value="KAF2725595.1"/>
    <property type="molecule type" value="Genomic_DNA"/>
</dbReference>
<feature type="transmembrane region" description="Helical" evidence="2">
    <location>
        <begin position="260"/>
        <end position="281"/>
    </location>
</feature>
<proteinExistence type="predicted"/>
<name>A0A9P4UUY0_9PEZI</name>
<keyword evidence="2" id="KW-1133">Transmembrane helix</keyword>
<keyword evidence="4" id="KW-1185">Reference proteome</keyword>
<evidence type="ECO:0000313" key="3">
    <source>
        <dbReference type="EMBL" id="KAF2725595.1"/>
    </source>
</evidence>
<feature type="transmembrane region" description="Helical" evidence="2">
    <location>
        <begin position="188"/>
        <end position="206"/>
    </location>
</feature>
<feature type="transmembrane region" description="Helical" evidence="2">
    <location>
        <begin position="373"/>
        <end position="395"/>
    </location>
</feature>
<protein>
    <submittedName>
        <fullName evidence="3">Uncharacterized protein</fullName>
    </submittedName>
</protein>
<evidence type="ECO:0000313" key="4">
    <source>
        <dbReference type="Proteomes" id="UP000799441"/>
    </source>
</evidence>
<reference evidence="3" key="1">
    <citation type="journal article" date="2020" name="Stud. Mycol.">
        <title>101 Dothideomycetes genomes: a test case for predicting lifestyles and emergence of pathogens.</title>
        <authorList>
            <person name="Haridas S."/>
            <person name="Albert R."/>
            <person name="Binder M."/>
            <person name="Bloem J."/>
            <person name="Labutti K."/>
            <person name="Salamov A."/>
            <person name="Andreopoulos B."/>
            <person name="Baker S."/>
            <person name="Barry K."/>
            <person name="Bills G."/>
            <person name="Bluhm B."/>
            <person name="Cannon C."/>
            <person name="Castanera R."/>
            <person name="Culley D."/>
            <person name="Daum C."/>
            <person name="Ezra D."/>
            <person name="Gonzalez J."/>
            <person name="Henrissat B."/>
            <person name="Kuo A."/>
            <person name="Liang C."/>
            <person name="Lipzen A."/>
            <person name="Lutzoni F."/>
            <person name="Magnuson J."/>
            <person name="Mondo S."/>
            <person name="Nolan M."/>
            <person name="Ohm R."/>
            <person name="Pangilinan J."/>
            <person name="Park H.-J."/>
            <person name="Ramirez L."/>
            <person name="Alfaro M."/>
            <person name="Sun H."/>
            <person name="Tritt A."/>
            <person name="Yoshinaga Y."/>
            <person name="Zwiers L.-H."/>
            <person name="Turgeon B."/>
            <person name="Goodwin S."/>
            <person name="Spatafora J."/>
            <person name="Crous P."/>
            <person name="Grigoriev I."/>
        </authorList>
    </citation>
    <scope>NUCLEOTIDE SEQUENCE</scope>
    <source>
        <strain evidence="3">CBS 116435</strain>
    </source>
</reference>
<dbReference type="OrthoDB" id="4838853at2759"/>
<accession>A0A9P4UUY0</accession>
<keyword evidence="2" id="KW-0472">Membrane</keyword>
<feature type="region of interest" description="Disordered" evidence="1">
    <location>
        <begin position="1"/>
        <end position="105"/>
    </location>
</feature>
<feature type="transmembrane region" description="Helical" evidence="2">
    <location>
        <begin position="227"/>
        <end position="248"/>
    </location>
</feature>
<sequence length="415" mass="45697">MPNALDTAAPHTRKVSIASPSPMSPSGGRRSTQLGRTSNAGGPRPSVEFDKRFDGPFGRPSITMVRRRSSQLTPHGVRKASAADNPAGFTGMEGEKSPEDGAATTAAERAGVDFDPNAIALQSSDSAFEPEPPPLGYTLRTRKLAITFFWSLIVFDSIVMPIALYFGLWYGVGPGASEGMHKLSANTVWSIITAALGGASIIEYFVRFWRLFRHNSTCRVIGGRRMYLDFFHWNFTIAWVIVMVELIVGSVQDWPPIRLLSMPVPTMGWVFGTELLILDFMRWREMPCPLRVSSMPRGTQVRPGIYSLIEDICAVDGSGGTAFREALNTRYEASHVFRAMLRRLGLFWSIGGEAMATVCTILIFTIGGDAAFVVGWAVPFIWAGIWTLCTFWYVARELKHEKIAWAEEAAAKSAA</sequence>
<feature type="compositionally biased region" description="Low complexity" evidence="1">
    <location>
        <begin position="19"/>
        <end position="31"/>
    </location>
</feature>
<organism evidence="3 4">
    <name type="scientific">Polychaeton citri CBS 116435</name>
    <dbReference type="NCBI Taxonomy" id="1314669"/>
    <lineage>
        <taxon>Eukaryota</taxon>
        <taxon>Fungi</taxon>
        <taxon>Dikarya</taxon>
        <taxon>Ascomycota</taxon>
        <taxon>Pezizomycotina</taxon>
        <taxon>Dothideomycetes</taxon>
        <taxon>Dothideomycetidae</taxon>
        <taxon>Capnodiales</taxon>
        <taxon>Capnodiaceae</taxon>
        <taxon>Polychaeton</taxon>
    </lineage>
</organism>
<dbReference type="PANTHER" id="PTHR42024:SF1">
    <property type="entry name" value="AMINO ACID PERMEASE_ SLC12A DOMAIN-CONTAINING PROTEIN"/>
    <property type="match status" value="1"/>
</dbReference>